<sequence>MGRISTGIIVLNYDINKVQKSIIYKDLGGVLRKEGPNQAKHSVSFVADNLLLFTTLGL</sequence>
<protein>
    <submittedName>
        <fullName evidence="1">Uncharacterized protein</fullName>
    </submittedName>
</protein>
<accession>A0A2U3K3L5</accession>
<dbReference type="EMBL" id="OMOF01000034">
    <property type="protein sequence ID" value="SPF34246.1"/>
    <property type="molecule type" value="Genomic_DNA"/>
</dbReference>
<proteinExistence type="predicted"/>
<gene>
    <name evidence="1" type="ORF">SBF1_1290006</name>
</gene>
<dbReference type="Proteomes" id="UP000238916">
    <property type="component" value="Unassembled WGS sequence"/>
</dbReference>
<evidence type="ECO:0000313" key="1">
    <source>
        <dbReference type="EMBL" id="SPF34246.1"/>
    </source>
</evidence>
<reference evidence="2" key="1">
    <citation type="submission" date="2018-02" db="EMBL/GenBank/DDBJ databases">
        <authorList>
            <person name="Hausmann B."/>
        </authorList>
    </citation>
    <scope>NUCLEOTIDE SEQUENCE [LARGE SCALE GENOMIC DNA]</scope>
    <source>
        <strain evidence="2">Peat soil MAG SbF1</strain>
    </source>
</reference>
<dbReference type="AlphaFoldDB" id="A0A2U3K3L5"/>
<evidence type="ECO:0000313" key="2">
    <source>
        <dbReference type="Proteomes" id="UP000238916"/>
    </source>
</evidence>
<organism evidence="1 2">
    <name type="scientific">Candidatus Desulfosporosinus infrequens</name>
    <dbReference type="NCBI Taxonomy" id="2043169"/>
    <lineage>
        <taxon>Bacteria</taxon>
        <taxon>Bacillati</taxon>
        <taxon>Bacillota</taxon>
        <taxon>Clostridia</taxon>
        <taxon>Eubacteriales</taxon>
        <taxon>Desulfitobacteriaceae</taxon>
        <taxon>Desulfosporosinus</taxon>
    </lineage>
</organism>
<name>A0A2U3K3L5_9FIRM</name>